<dbReference type="PANTHER" id="PTHR14021">
    <property type="entry name" value="IRON-SULFUR CLUSTER CO-CHAPERONE PROTEIN HSCB"/>
    <property type="match status" value="1"/>
</dbReference>
<organism evidence="4 5">
    <name type="scientific">Piedraia hortae CBS 480.64</name>
    <dbReference type="NCBI Taxonomy" id="1314780"/>
    <lineage>
        <taxon>Eukaryota</taxon>
        <taxon>Fungi</taxon>
        <taxon>Dikarya</taxon>
        <taxon>Ascomycota</taxon>
        <taxon>Pezizomycotina</taxon>
        <taxon>Dothideomycetes</taxon>
        <taxon>Dothideomycetidae</taxon>
        <taxon>Capnodiales</taxon>
        <taxon>Piedraiaceae</taxon>
        <taxon>Piedraia</taxon>
    </lineage>
</organism>
<dbReference type="Gene3D" id="1.20.1280.20">
    <property type="entry name" value="HscB, C-terminal domain"/>
    <property type="match status" value="1"/>
</dbReference>
<proteinExistence type="inferred from homology"/>
<protein>
    <submittedName>
        <fullName evidence="4">Co-chaperone Hsc20</fullName>
    </submittedName>
</protein>
<dbReference type="GO" id="GO:0051259">
    <property type="term" value="P:protein complex oligomerization"/>
    <property type="evidence" value="ECO:0007669"/>
    <property type="project" value="InterPro"/>
</dbReference>
<evidence type="ECO:0000259" key="3">
    <source>
        <dbReference type="Pfam" id="PF07743"/>
    </source>
</evidence>
<reference evidence="4" key="1">
    <citation type="journal article" date="2020" name="Stud. Mycol.">
        <title>101 Dothideomycetes genomes: a test case for predicting lifestyles and emergence of pathogens.</title>
        <authorList>
            <person name="Haridas S."/>
            <person name="Albert R."/>
            <person name="Binder M."/>
            <person name="Bloem J."/>
            <person name="Labutti K."/>
            <person name="Salamov A."/>
            <person name="Andreopoulos B."/>
            <person name="Baker S."/>
            <person name="Barry K."/>
            <person name="Bills G."/>
            <person name="Bluhm B."/>
            <person name="Cannon C."/>
            <person name="Castanera R."/>
            <person name="Culley D."/>
            <person name="Daum C."/>
            <person name="Ezra D."/>
            <person name="Gonzalez J."/>
            <person name="Henrissat B."/>
            <person name="Kuo A."/>
            <person name="Liang C."/>
            <person name="Lipzen A."/>
            <person name="Lutzoni F."/>
            <person name="Magnuson J."/>
            <person name="Mondo S."/>
            <person name="Nolan M."/>
            <person name="Ohm R."/>
            <person name="Pangilinan J."/>
            <person name="Park H.-J."/>
            <person name="Ramirez L."/>
            <person name="Alfaro M."/>
            <person name="Sun H."/>
            <person name="Tritt A."/>
            <person name="Yoshinaga Y."/>
            <person name="Zwiers L.-H."/>
            <person name="Turgeon B."/>
            <person name="Goodwin S."/>
            <person name="Spatafora J."/>
            <person name="Crous P."/>
            <person name="Grigoriev I."/>
        </authorList>
    </citation>
    <scope>NUCLEOTIDE SEQUENCE</scope>
    <source>
        <strain evidence="4">CBS 480.64</strain>
    </source>
</reference>
<keyword evidence="2" id="KW-0143">Chaperone</keyword>
<dbReference type="Pfam" id="PF07743">
    <property type="entry name" value="HSCB_C"/>
    <property type="match status" value="1"/>
</dbReference>
<dbReference type="EMBL" id="MU005963">
    <property type="protein sequence ID" value="KAF2863015.1"/>
    <property type="molecule type" value="Genomic_DNA"/>
</dbReference>
<name>A0A6A7C7Q4_9PEZI</name>
<accession>A0A6A7C7Q4</accession>
<dbReference type="AlphaFoldDB" id="A0A6A7C7Q4"/>
<dbReference type="Gene3D" id="1.10.287.110">
    <property type="entry name" value="DnaJ domain"/>
    <property type="match status" value="1"/>
</dbReference>
<dbReference type="InterPro" id="IPR036869">
    <property type="entry name" value="J_dom_sf"/>
</dbReference>
<dbReference type="InterPro" id="IPR036386">
    <property type="entry name" value="HscB_C_sf"/>
</dbReference>
<dbReference type="InterPro" id="IPR004640">
    <property type="entry name" value="HscB"/>
</dbReference>
<dbReference type="Proteomes" id="UP000799421">
    <property type="component" value="Unassembled WGS sequence"/>
</dbReference>
<dbReference type="PANTHER" id="PTHR14021:SF15">
    <property type="entry name" value="IRON-SULFUR CLUSTER CO-CHAPERONE PROTEIN HSCB"/>
    <property type="match status" value="1"/>
</dbReference>
<dbReference type="SUPFAM" id="SSF46565">
    <property type="entry name" value="Chaperone J-domain"/>
    <property type="match status" value="1"/>
</dbReference>
<feature type="domain" description="Co-chaperone HscB C-terminal oligomerisation" evidence="3">
    <location>
        <begin position="112"/>
        <end position="182"/>
    </location>
</feature>
<dbReference type="SUPFAM" id="SSF47144">
    <property type="entry name" value="HSC20 (HSCB), C-terminal oligomerisation domain"/>
    <property type="match status" value="1"/>
</dbReference>
<dbReference type="GO" id="GO:0051087">
    <property type="term" value="F:protein-folding chaperone binding"/>
    <property type="evidence" value="ECO:0007669"/>
    <property type="project" value="InterPro"/>
</dbReference>
<evidence type="ECO:0000256" key="1">
    <source>
        <dbReference type="ARBA" id="ARBA00010476"/>
    </source>
</evidence>
<dbReference type="GO" id="GO:0044571">
    <property type="term" value="P:[2Fe-2S] cluster assembly"/>
    <property type="evidence" value="ECO:0007669"/>
    <property type="project" value="InterPro"/>
</dbReference>
<gene>
    <name evidence="4" type="ORF">K470DRAFT_255527</name>
</gene>
<evidence type="ECO:0000313" key="5">
    <source>
        <dbReference type="Proteomes" id="UP000799421"/>
    </source>
</evidence>
<dbReference type="GO" id="GO:0001671">
    <property type="term" value="F:ATPase activator activity"/>
    <property type="evidence" value="ECO:0007669"/>
    <property type="project" value="InterPro"/>
</dbReference>
<sequence>MRRQLLTKHRTLLRRPYTSASKSPGKTYFTLFPQTFPPYKRNLTPDLKLLRKEFLQLQSVSHPDISSGKSKLNSSVINEAYATLRDPLKRAEYILSLHGEAGADPEGISGDDGGLLLDVLQAREAVEEADSAAEVERLKRENDSRVEAAVKRIEVACEEEDWEELRKLTVQLRYWRGIAESLGEKEEVVT</sequence>
<dbReference type="InterPro" id="IPR009073">
    <property type="entry name" value="HscB_oligo_C"/>
</dbReference>
<evidence type="ECO:0000256" key="2">
    <source>
        <dbReference type="ARBA" id="ARBA00023186"/>
    </source>
</evidence>
<dbReference type="GO" id="GO:0005739">
    <property type="term" value="C:mitochondrion"/>
    <property type="evidence" value="ECO:0007669"/>
    <property type="project" value="TreeGrafter"/>
</dbReference>
<comment type="similarity">
    <text evidence="1">Belongs to the HscB family.</text>
</comment>
<dbReference type="OrthoDB" id="448954at2759"/>
<keyword evidence="5" id="KW-1185">Reference proteome</keyword>
<evidence type="ECO:0000313" key="4">
    <source>
        <dbReference type="EMBL" id="KAF2863015.1"/>
    </source>
</evidence>
<dbReference type="NCBIfam" id="TIGR00714">
    <property type="entry name" value="hscB"/>
    <property type="match status" value="1"/>
</dbReference>